<feature type="transmembrane region" description="Helical" evidence="5">
    <location>
        <begin position="160"/>
        <end position="180"/>
    </location>
</feature>
<dbReference type="GO" id="GO:0005886">
    <property type="term" value="C:plasma membrane"/>
    <property type="evidence" value="ECO:0007669"/>
    <property type="project" value="UniProtKB-SubCell"/>
</dbReference>
<dbReference type="CDD" id="cd17393">
    <property type="entry name" value="MFS_MosC_like"/>
    <property type="match status" value="1"/>
</dbReference>
<feature type="transmembrane region" description="Helical" evidence="5">
    <location>
        <begin position="300"/>
        <end position="322"/>
    </location>
</feature>
<dbReference type="PANTHER" id="PTHR23514:SF13">
    <property type="entry name" value="INNER MEMBRANE PROTEIN YBJJ"/>
    <property type="match status" value="1"/>
</dbReference>
<feature type="transmembrane region" description="Helical" evidence="5">
    <location>
        <begin position="241"/>
        <end position="260"/>
    </location>
</feature>
<dbReference type="InterPro" id="IPR036259">
    <property type="entry name" value="MFS_trans_sf"/>
</dbReference>
<name>A0A3E0HDE0_9PSEU</name>
<dbReference type="Pfam" id="PF07690">
    <property type="entry name" value="MFS_1"/>
    <property type="match status" value="1"/>
</dbReference>
<feature type="transmembrane region" description="Helical" evidence="5">
    <location>
        <begin position="205"/>
        <end position="229"/>
    </location>
</feature>
<comment type="caution">
    <text evidence="7">The sequence shown here is derived from an EMBL/GenBank/DDBJ whole genome shotgun (WGS) entry which is preliminary data.</text>
</comment>
<feature type="transmembrane region" description="Helical" evidence="5">
    <location>
        <begin position="130"/>
        <end position="154"/>
    </location>
</feature>
<evidence type="ECO:0000256" key="4">
    <source>
        <dbReference type="ARBA" id="ARBA00023136"/>
    </source>
</evidence>
<dbReference type="InterPro" id="IPR011701">
    <property type="entry name" value="MFS"/>
</dbReference>
<dbReference type="GO" id="GO:0022857">
    <property type="term" value="F:transmembrane transporter activity"/>
    <property type="evidence" value="ECO:0007669"/>
    <property type="project" value="InterPro"/>
</dbReference>
<keyword evidence="3 5" id="KW-1133">Transmembrane helix</keyword>
<dbReference type="PROSITE" id="PS50850">
    <property type="entry name" value="MFS"/>
    <property type="match status" value="1"/>
</dbReference>
<dbReference type="OrthoDB" id="151222at2"/>
<reference evidence="7 8" key="1">
    <citation type="submission" date="2018-08" db="EMBL/GenBank/DDBJ databases">
        <title>Genomic Encyclopedia of Archaeal and Bacterial Type Strains, Phase II (KMG-II): from individual species to whole genera.</title>
        <authorList>
            <person name="Goeker M."/>
        </authorList>
    </citation>
    <scope>NUCLEOTIDE SEQUENCE [LARGE SCALE GENOMIC DNA]</scope>
    <source>
        <strain evidence="7 8">DSM 45791</strain>
    </source>
</reference>
<evidence type="ECO:0000313" key="8">
    <source>
        <dbReference type="Proteomes" id="UP000256269"/>
    </source>
</evidence>
<evidence type="ECO:0000256" key="1">
    <source>
        <dbReference type="ARBA" id="ARBA00004651"/>
    </source>
</evidence>
<organism evidence="7 8">
    <name type="scientific">Kutzneria buriramensis</name>
    <dbReference type="NCBI Taxonomy" id="1045776"/>
    <lineage>
        <taxon>Bacteria</taxon>
        <taxon>Bacillati</taxon>
        <taxon>Actinomycetota</taxon>
        <taxon>Actinomycetes</taxon>
        <taxon>Pseudonocardiales</taxon>
        <taxon>Pseudonocardiaceae</taxon>
        <taxon>Kutzneria</taxon>
    </lineage>
</organism>
<evidence type="ECO:0000259" key="6">
    <source>
        <dbReference type="PROSITE" id="PS50850"/>
    </source>
</evidence>
<gene>
    <name evidence="7" type="ORF">BCF44_110302</name>
</gene>
<dbReference type="RefSeq" id="WP_116177599.1">
    <property type="nucleotide sequence ID" value="NZ_CP144375.1"/>
</dbReference>
<accession>A0A3E0HDE0</accession>
<dbReference type="Gene3D" id="1.20.1250.20">
    <property type="entry name" value="MFS general substrate transporter like domains"/>
    <property type="match status" value="2"/>
</dbReference>
<evidence type="ECO:0000313" key="7">
    <source>
        <dbReference type="EMBL" id="REH42803.1"/>
    </source>
</evidence>
<dbReference type="EMBL" id="QUNO01000010">
    <property type="protein sequence ID" value="REH42803.1"/>
    <property type="molecule type" value="Genomic_DNA"/>
</dbReference>
<evidence type="ECO:0000256" key="2">
    <source>
        <dbReference type="ARBA" id="ARBA00022692"/>
    </source>
</evidence>
<feature type="domain" description="Major facilitator superfamily (MFS) profile" evidence="6">
    <location>
        <begin position="1"/>
        <end position="390"/>
    </location>
</feature>
<feature type="transmembrane region" description="Helical" evidence="5">
    <location>
        <begin position="40"/>
        <end position="58"/>
    </location>
</feature>
<dbReference type="InterPro" id="IPR020846">
    <property type="entry name" value="MFS_dom"/>
</dbReference>
<feature type="transmembrane region" description="Helical" evidence="5">
    <location>
        <begin position="272"/>
        <end position="294"/>
    </location>
</feature>
<keyword evidence="4 5" id="KW-0472">Membrane</keyword>
<dbReference type="SUPFAM" id="SSF103473">
    <property type="entry name" value="MFS general substrate transporter"/>
    <property type="match status" value="1"/>
</dbReference>
<evidence type="ECO:0000256" key="5">
    <source>
        <dbReference type="SAM" id="Phobius"/>
    </source>
</evidence>
<feature type="transmembrane region" description="Helical" evidence="5">
    <location>
        <begin position="334"/>
        <end position="352"/>
    </location>
</feature>
<evidence type="ECO:0000256" key="3">
    <source>
        <dbReference type="ARBA" id="ARBA00022989"/>
    </source>
</evidence>
<keyword evidence="2 5" id="KW-0812">Transmembrane</keyword>
<feature type="transmembrane region" description="Helical" evidence="5">
    <location>
        <begin position="70"/>
        <end position="88"/>
    </location>
</feature>
<dbReference type="AlphaFoldDB" id="A0A3E0HDE0"/>
<comment type="subcellular location">
    <subcellularLocation>
        <location evidence="1">Cell membrane</location>
        <topology evidence="1">Multi-pass membrane protein</topology>
    </subcellularLocation>
</comment>
<sequence>MLAKSTAVFLVFVLNGVVFGSWAARVPALAAQVGATPAGLGLSLFGVSVGLIVAAPIAGRLCAAFGSRAVMVLGAVAGFVVLPVLGLTTSPLQLGLVLFVLGLTVGLLDVSMNIAAVTVTRLLNRPLMPVFHAGFSVGGLVGSLVAAFAAAVQWSPLRQFLILAVLGVAAVALVLTSLPAEAGERSRARSGDIVVGGPSPARRPVLWLLALIALFSAVAEGASADWTALFLVKDRGVPDSLAAAGYSVFSIAMALTRLSGERVERRWGPYRMLVFGASLAAVGLLAAVTVPVSVVAYVGFAFAGVGLAYSFPVTMSLAGAAGRRADGTGGEREIGFVTTIAYAGFLGGPPLLGQLAQWSGLGFALGAAAVIAALIVPAVVLVIRTRRRECAPPAVSAPTM</sequence>
<dbReference type="PANTHER" id="PTHR23514">
    <property type="entry name" value="BYPASS OF STOP CODON PROTEIN 6"/>
    <property type="match status" value="1"/>
</dbReference>
<dbReference type="Proteomes" id="UP000256269">
    <property type="component" value="Unassembled WGS sequence"/>
</dbReference>
<proteinExistence type="predicted"/>
<feature type="transmembrane region" description="Helical" evidence="5">
    <location>
        <begin position="358"/>
        <end position="383"/>
    </location>
</feature>
<dbReference type="InterPro" id="IPR051788">
    <property type="entry name" value="MFS_Transporter"/>
</dbReference>
<protein>
    <submittedName>
        <fullName evidence="7">Fucose permease</fullName>
    </submittedName>
</protein>
<keyword evidence="8" id="KW-1185">Reference proteome</keyword>
<feature type="transmembrane region" description="Helical" evidence="5">
    <location>
        <begin position="94"/>
        <end position="118"/>
    </location>
</feature>